<keyword evidence="1" id="KW-1133">Transmembrane helix</keyword>
<dbReference type="AlphaFoldDB" id="A0A927INY7"/>
<keyword evidence="1" id="KW-0472">Membrane</keyword>
<sequence>MAWLIELALVLLLIGGGWSLLNRGGKTGGRDALTMRRVDAYIETIRRERRNPDLAAMSDTELRDLLHSGAHNLRMAEQKKTWTLAGVAGVTLLAAVVMVNQQGWMACAITAVIGVIAGYGVNEYLTRRMRAPLERRGVDIDRLRVE</sequence>
<feature type="transmembrane region" description="Helical" evidence="1">
    <location>
        <begin position="81"/>
        <end position="97"/>
    </location>
</feature>
<feature type="transmembrane region" description="Helical" evidence="1">
    <location>
        <begin position="103"/>
        <end position="121"/>
    </location>
</feature>
<organism evidence="2 3">
    <name type="scientific">Devosia oryzisoli</name>
    <dbReference type="NCBI Taxonomy" id="2774138"/>
    <lineage>
        <taxon>Bacteria</taxon>
        <taxon>Pseudomonadati</taxon>
        <taxon>Pseudomonadota</taxon>
        <taxon>Alphaproteobacteria</taxon>
        <taxon>Hyphomicrobiales</taxon>
        <taxon>Devosiaceae</taxon>
        <taxon>Devosia</taxon>
    </lineage>
</organism>
<gene>
    <name evidence="2" type="ORF">IC608_00610</name>
</gene>
<evidence type="ECO:0000313" key="3">
    <source>
        <dbReference type="Proteomes" id="UP000654108"/>
    </source>
</evidence>
<proteinExistence type="predicted"/>
<accession>A0A927INY7</accession>
<reference evidence="2" key="1">
    <citation type="submission" date="2020-09" db="EMBL/GenBank/DDBJ databases">
        <title>Genome seq and assembly of Devosia sp.</title>
        <authorList>
            <person name="Chhetri G."/>
        </authorList>
    </citation>
    <scope>NUCLEOTIDE SEQUENCE</scope>
    <source>
        <strain evidence="2">PTR5</strain>
    </source>
</reference>
<dbReference type="EMBL" id="JACYFU010000001">
    <property type="protein sequence ID" value="MBD8063975.1"/>
    <property type="molecule type" value="Genomic_DNA"/>
</dbReference>
<comment type="caution">
    <text evidence="2">The sequence shown here is derived from an EMBL/GenBank/DDBJ whole genome shotgun (WGS) entry which is preliminary data.</text>
</comment>
<dbReference type="Proteomes" id="UP000654108">
    <property type="component" value="Unassembled WGS sequence"/>
</dbReference>
<name>A0A927INY7_9HYPH</name>
<keyword evidence="3" id="KW-1185">Reference proteome</keyword>
<keyword evidence="1" id="KW-0812">Transmembrane</keyword>
<evidence type="ECO:0000256" key="1">
    <source>
        <dbReference type="SAM" id="Phobius"/>
    </source>
</evidence>
<evidence type="ECO:0000313" key="2">
    <source>
        <dbReference type="EMBL" id="MBD8063975.1"/>
    </source>
</evidence>
<dbReference type="RefSeq" id="WP_191772099.1">
    <property type="nucleotide sequence ID" value="NZ_JACYFU010000001.1"/>
</dbReference>
<protein>
    <submittedName>
        <fullName evidence="2">Uncharacterized protein</fullName>
    </submittedName>
</protein>